<dbReference type="InterPro" id="IPR003615">
    <property type="entry name" value="HNH_nuc"/>
</dbReference>
<keyword evidence="4" id="KW-1185">Reference proteome</keyword>
<evidence type="ECO:0000313" key="3">
    <source>
        <dbReference type="EMBL" id="GAA3948015.1"/>
    </source>
</evidence>
<accession>A0ABP7NIZ6</accession>
<evidence type="ECO:0000313" key="4">
    <source>
        <dbReference type="Proteomes" id="UP001501591"/>
    </source>
</evidence>
<dbReference type="Gene3D" id="3.90.75.10">
    <property type="entry name" value="Homing Intron 3 (I-ppo) Encoded Endonuclease, Chain A"/>
    <property type="match status" value="1"/>
</dbReference>
<sequence>MNDSALNRWRSKIEKNDDGCWIWAASLGGGGYGKFFFDGAYRSAHRWGWEALVGPIPTGLDLDHLCRNRRCVNPDHLEPVTHRENIRRGMQSRGRGDVESKCPSGHVRTSANTRVDKRFKSLVCRDCAREALRRHRARVGSR</sequence>
<feature type="region of interest" description="Disordered" evidence="1">
    <location>
        <begin position="82"/>
        <end position="109"/>
    </location>
</feature>
<dbReference type="SUPFAM" id="SSF54060">
    <property type="entry name" value="His-Me finger endonucleases"/>
    <property type="match status" value="1"/>
</dbReference>
<dbReference type="Pfam" id="PF13392">
    <property type="entry name" value="HNH_3"/>
    <property type="match status" value="1"/>
</dbReference>
<name>A0ABP7NIZ6_9MICO</name>
<organism evidence="3 4">
    <name type="scientific">Microbacterium soli</name>
    <dbReference type="NCBI Taxonomy" id="446075"/>
    <lineage>
        <taxon>Bacteria</taxon>
        <taxon>Bacillati</taxon>
        <taxon>Actinomycetota</taxon>
        <taxon>Actinomycetes</taxon>
        <taxon>Micrococcales</taxon>
        <taxon>Microbacteriaceae</taxon>
        <taxon>Microbacterium</taxon>
    </lineage>
</organism>
<feature type="domain" description="HNH nuclease" evidence="2">
    <location>
        <begin position="44"/>
        <end position="85"/>
    </location>
</feature>
<comment type="caution">
    <text evidence="3">The sequence shown here is derived from an EMBL/GenBank/DDBJ whole genome shotgun (WGS) entry which is preliminary data.</text>
</comment>
<reference evidence="4" key="1">
    <citation type="journal article" date="2019" name="Int. J. Syst. Evol. Microbiol.">
        <title>The Global Catalogue of Microorganisms (GCM) 10K type strain sequencing project: providing services to taxonomists for standard genome sequencing and annotation.</title>
        <authorList>
            <consortium name="The Broad Institute Genomics Platform"/>
            <consortium name="The Broad Institute Genome Sequencing Center for Infectious Disease"/>
            <person name="Wu L."/>
            <person name="Ma J."/>
        </authorList>
    </citation>
    <scope>NUCLEOTIDE SEQUENCE [LARGE SCALE GENOMIC DNA]</scope>
    <source>
        <strain evidence="4">JCM 17024</strain>
    </source>
</reference>
<evidence type="ECO:0000256" key="1">
    <source>
        <dbReference type="SAM" id="MobiDB-lite"/>
    </source>
</evidence>
<dbReference type="EMBL" id="BAABCP010000002">
    <property type="protein sequence ID" value="GAA3948015.1"/>
    <property type="molecule type" value="Genomic_DNA"/>
</dbReference>
<dbReference type="InterPro" id="IPR044930">
    <property type="entry name" value="Homing_endonuclease_His-Me"/>
</dbReference>
<proteinExistence type="predicted"/>
<protein>
    <recommendedName>
        <fullName evidence="2">HNH nuclease domain-containing protein</fullName>
    </recommendedName>
</protein>
<dbReference type="RefSeq" id="WP_344820255.1">
    <property type="nucleotide sequence ID" value="NZ_BAABCP010000002.1"/>
</dbReference>
<dbReference type="Proteomes" id="UP001501591">
    <property type="component" value="Unassembled WGS sequence"/>
</dbReference>
<dbReference type="InterPro" id="IPR044925">
    <property type="entry name" value="His-Me_finger_sf"/>
</dbReference>
<evidence type="ECO:0000259" key="2">
    <source>
        <dbReference type="Pfam" id="PF13392"/>
    </source>
</evidence>
<gene>
    <name evidence="3" type="ORF">GCM10022383_27240</name>
</gene>